<gene>
    <name evidence="3" type="ORF">FDP22_18895</name>
</gene>
<dbReference type="GO" id="GO:0004180">
    <property type="term" value="F:carboxypeptidase activity"/>
    <property type="evidence" value="ECO:0007669"/>
    <property type="project" value="UniProtKB-KW"/>
</dbReference>
<evidence type="ECO:0000256" key="1">
    <source>
        <dbReference type="SAM" id="Phobius"/>
    </source>
</evidence>
<keyword evidence="3" id="KW-0121">Carboxypeptidase</keyword>
<dbReference type="AlphaFoldDB" id="A0A5B8G1N9"/>
<feature type="transmembrane region" description="Helical" evidence="1">
    <location>
        <begin position="165"/>
        <end position="183"/>
    </location>
</feature>
<keyword evidence="2" id="KW-0732">Signal</keyword>
<keyword evidence="1" id="KW-0472">Membrane</keyword>
<feature type="chain" id="PRO_5022912813" evidence="2">
    <location>
        <begin position="25"/>
        <end position="190"/>
    </location>
</feature>
<feature type="signal peptide" evidence="2">
    <location>
        <begin position="1"/>
        <end position="24"/>
    </location>
</feature>
<organism evidence="3 4">
    <name type="scientific">Paroceanicella profunda</name>
    <dbReference type="NCBI Taxonomy" id="2579971"/>
    <lineage>
        <taxon>Bacteria</taxon>
        <taxon>Pseudomonadati</taxon>
        <taxon>Pseudomonadota</taxon>
        <taxon>Alphaproteobacteria</taxon>
        <taxon>Rhodobacterales</taxon>
        <taxon>Paracoccaceae</taxon>
        <taxon>Paroceanicella</taxon>
    </lineage>
</organism>
<protein>
    <submittedName>
        <fullName evidence="3">Carboxypeptidase regulatory-like domain-containing protein</fullName>
    </submittedName>
</protein>
<proteinExistence type="predicted"/>
<keyword evidence="3" id="KW-0614">Plasmid</keyword>
<name>A0A5B8G1N9_9RHOB</name>
<dbReference type="RefSeq" id="WP_138573697.1">
    <property type="nucleotide sequence ID" value="NZ_CP040819.1"/>
</dbReference>
<keyword evidence="3" id="KW-0378">Hydrolase</keyword>
<keyword evidence="4" id="KW-1185">Reference proteome</keyword>
<dbReference type="SUPFAM" id="SSF49452">
    <property type="entry name" value="Starch-binding domain-like"/>
    <property type="match status" value="1"/>
</dbReference>
<dbReference type="Proteomes" id="UP000305888">
    <property type="component" value="Plasmid pD4M1A"/>
</dbReference>
<dbReference type="GO" id="GO:0030246">
    <property type="term" value="F:carbohydrate binding"/>
    <property type="evidence" value="ECO:0007669"/>
    <property type="project" value="InterPro"/>
</dbReference>
<geneLocation type="plasmid" evidence="4">
    <name>pd4m1a</name>
</geneLocation>
<evidence type="ECO:0000313" key="3">
    <source>
        <dbReference type="EMBL" id="QDL93944.1"/>
    </source>
</evidence>
<evidence type="ECO:0000313" key="4">
    <source>
        <dbReference type="Proteomes" id="UP000305888"/>
    </source>
</evidence>
<dbReference type="OrthoDB" id="8447011at2"/>
<dbReference type="KEGG" id="ppru:FDP22_18895"/>
<dbReference type="InterPro" id="IPR013784">
    <property type="entry name" value="Carb-bd-like_fold"/>
</dbReference>
<keyword evidence="1" id="KW-0812">Transmembrane</keyword>
<dbReference type="EMBL" id="CP040819">
    <property type="protein sequence ID" value="QDL93944.1"/>
    <property type="molecule type" value="Genomic_DNA"/>
</dbReference>
<accession>A0A5B8G1N9</accession>
<reference evidence="3 4" key="1">
    <citation type="submission" date="2019-06" db="EMBL/GenBank/DDBJ databases">
        <title>Genome sequence of Rhodobacteraceae bacterium D4M1.</title>
        <authorList>
            <person name="Cao J."/>
        </authorList>
    </citation>
    <scope>NUCLEOTIDE SEQUENCE [LARGE SCALE GENOMIC DNA]</scope>
    <source>
        <strain evidence="3 4">D4M1</strain>
        <plasmid evidence="4">pd4m1a</plasmid>
    </source>
</reference>
<keyword evidence="1" id="KW-1133">Transmembrane helix</keyword>
<sequence>MSGRLAARFVLALALGLAAAPVCAHSLKLFAAVEGDTISGYGFFVGGGRPRGAEVTLFGADGSPLAQARTDPEGRFALGPVEPGPHALVIDAGDGHVARLSLGAERFDAAGPAAPAPPSDTAAGADQAAFEARLVRAVDLAVERQVRPLLEAQAEAQSRLRFNDIMGGVGMIIGLAGVGLWAMSRREGRR</sequence>
<keyword evidence="3" id="KW-0645">Protease</keyword>
<evidence type="ECO:0000256" key="2">
    <source>
        <dbReference type="SAM" id="SignalP"/>
    </source>
</evidence>